<feature type="domain" description="DOT1" evidence="2">
    <location>
        <begin position="218"/>
        <end position="299"/>
    </location>
</feature>
<dbReference type="Gene3D" id="3.40.50.150">
    <property type="entry name" value="Vaccinia Virus protein VP39"/>
    <property type="match status" value="1"/>
</dbReference>
<feature type="compositionally biased region" description="Basic residues" evidence="1">
    <location>
        <begin position="67"/>
        <end position="80"/>
    </location>
</feature>
<accession>A0A7S4MG18</accession>
<protein>
    <recommendedName>
        <fullName evidence="2">DOT1 domain-containing protein</fullName>
    </recommendedName>
</protein>
<feature type="compositionally biased region" description="Low complexity" evidence="1">
    <location>
        <begin position="141"/>
        <end position="161"/>
    </location>
</feature>
<dbReference type="EMBL" id="HBKQ01011688">
    <property type="protein sequence ID" value="CAE2219821.1"/>
    <property type="molecule type" value="Transcribed_RNA"/>
</dbReference>
<dbReference type="GO" id="GO:0031151">
    <property type="term" value="F:histone H3K79 methyltransferase activity"/>
    <property type="evidence" value="ECO:0007669"/>
    <property type="project" value="InterPro"/>
</dbReference>
<sequence>MTVAAAVPSSPSRRNRRRRGGALATLEDNFSAPLQSAPKSPSKRRSAVVEIDEPSPPATVAPGTPPKKSKAGGKKDRGRGRPPAAAAAATEAIGNVVTPSESPDQEIVQAIEDAKAKNKKSGTVIARRSLSSNMRLAASSLSSLEDVPSLVSSSSQSSSSFSEDESSTEETKTLTVKKGPFGRAANASKYPALPIVKSAYSAINTRTGSLGGNGHGGAIYGELTVGSMQKMIEMMKEHTGFSSESRFIDVGCGLGKPNIHVAMDPAVEFSYGCEMEGVRWWLAMSNLDAVLQGMDKDGVDEEEKLRCMLAHADMTEAKSFDPFTHVYMFDIGFPPALFYRLANMYNKSVTPEYMICYHGPRLMIDRYGFDLELLAQTTTSMHGSSEAHMGYVYKRIDLPLKAKRYQAKKNGKVPCDPLFRPAYDQVCDMTRSELGKYVRGVVSDNFNGRNDGGEGDADGESGGPRRSRRTRNPISKYA</sequence>
<dbReference type="AlphaFoldDB" id="A0A7S4MG18"/>
<dbReference type="InterPro" id="IPR025789">
    <property type="entry name" value="DOT1_dom"/>
</dbReference>
<organism evidence="3">
    <name type="scientific">Odontella aurita</name>
    <dbReference type="NCBI Taxonomy" id="265563"/>
    <lineage>
        <taxon>Eukaryota</taxon>
        <taxon>Sar</taxon>
        <taxon>Stramenopiles</taxon>
        <taxon>Ochrophyta</taxon>
        <taxon>Bacillariophyta</taxon>
        <taxon>Mediophyceae</taxon>
        <taxon>Biddulphiophycidae</taxon>
        <taxon>Eupodiscales</taxon>
        <taxon>Odontellaceae</taxon>
        <taxon>Odontella</taxon>
    </lineage>
</organism>
<proteinExistence type="predicted"/>
<feature type="region of interest" description="Disordered" evidence="1">
    <location>
        <begin position="445"/>
        <end position="478"/>
    </location>
</feature>
<gene>
    <name evidence="3" type="ORF">OAUR00152_LOCUS7898</name>
</gene>
<dbReference type="Pfam" id="PF08123">
    <property type="entry name" value="DOT1"/>
    <property type="match status" value="1"/>
</dbReference>
<dbReference type="SUPFAM" id="SSF53335">
    <property type="entry name" value="S-adenosyl-L-methionine-dependent methyltransferases"/>
    <property type="match status" value="1"/>
</dbReference>
<feature type="region of interest" description="Disordered" evidence="1">
    <location>
        <begin position="141"/>
        <end position="175"/>
    </location>
</feature>
<evidence type="ECO:0000256" key="1">
    <source>
        <dbReference type="SAM" id="MobiDB-lite"/>
    </source>
</evidence>
<reference evidence="3" key="1">
    <citation type="submission" date="2021-01" db="EMBL/GenBank/DDBJ databases">
        <authorList>
            <person name="Corre E."/>
            <person name="Pelletier E."/>
            <person name="Niang G."/>
            <person name="Scheremetjew M."/>
            <person name="Finn R."/>
            <person name="Kale V."/>
            <person name="Holt S."/>
            <person name="Cochrane G."/>
            <person name="Meng A."/>
            <person name="Brown T."/>
            <person name="Cohen L."/>
        </authorList>
    </citation>
    <scope>NUCLEOTIDE SEQUENCE</scope>
    <source>
        <strain evidence="3">Isolate 1302-5</strain>
    </source>
</reference>
<name>A0A7S4MG18_9STRA</name>
<feature type="compositionally biased region" description="Pro residues" evidence="1">
    <location>
        <begin position="54"/>
        <end position="65"/>
    </location>
</feature>
<feature type="compositionally biased region" description="Low complexity" evidence="1">
    <location>
        <begin position="1"/>
        <end position="12"/>
    </location>
</feature>
<evidence type="ECO:0000259" key="2">
    <source>
        <dbReference type="Pfam" id="PF08123"/>
    </source>
</evidence>
<feature type="region of interest" description="Disordered" evidence="1">
    <location>
        <begin position="1"/>
        <end position="102"/>
    </location>
</feature>
<evidence type="ECO:0000313" key="3">
    <source>
        <dbReference type="EMBL" id="CAE2219821.1"/>
    </source>
</evidence>
<dbReference type="InterPro" id="IPR029063">
    <property type="entry name" value="SAM-dependent_MTases_sf"/>
</dbReference>